<dbReference type="Proteomes" id="UP001224433">
    <property type="component" value="Chromosome"/>
</dbReference>
<evidence type="ECO:0000313" key="2">
    <source>
        <dbReference type="Proteomes" id="UP001224433"/>
    </source>
</evidence>
<gene>
    <name evidence="1" type="ORF">P8A20_08310</name>
</gene>
<name>A0ABY9J9G2_9ACTN</name>
<evidence type="ECO:0000313" key="1">
    <source>
        <dbReference type="EMBL" id="WLQ63589.1"/>
    </source>
</evidence>
<proteinExistence type="predicted"/>
<organism evidence="1 2">
    <name type="scientific">Streptomyces glycanivorans</name>
    <dbReference type="NCBI Taxonomy" id="3033808"/>
    <lineage>
        <taxon>Bacteria</taxon>
        <taxon>Bacillati</taxon>
        <taxon>Actinomycetota</taxon>
        <taxon>Actinomycetes</taxon>
        <taxon>Kitasatosporales</taxon>
        <taxon>Streptomycetaceae</taxon>
        <taxon>Streptomyces</taxon>
    </lineage>
</organism>
<sequence>MGWVIASMPRAVPASTSRQAAAATAVGGARAPAVPGRALRRGRGWDAVGSARLSELRGQPGRPMVVDDA</sequence>
<keyword evidence="2" id="KW-1185">Reference proteome</keyword>
<dbReference type="EMBL" id="CP120983">
    <property type="protein sequence ID" value="WLQ63589.1"/>
    <property type="molecule type" value="Genomic_DNA"/>
</dbReference>
<protein>
    <submittedName>
        <fullName evidence="1">Uncharacterized protein</fullName>
    </submittedName>
</protein>
<accession>A0ABY9J9G2</accession>
<dbReference type="RefSeq" id="WP_147962708.1">
    <property type="nucleotide sequence ID" value="NZ_CP120983.1"/>
</dbReference>
<reference evidence="1 2" key="1">
    <citation type="submission" date="2023-03" db="EMBL/GenBank/DDBJ databases">
        <title>Isolation and description of six Streptomyces strains from soil environments, able to metabolize different microbial glucans.</title>
        <authorList>
            <person name="Widen T."/>
            <person name="Larsbrink J."/>
        </authorList>
    </citation>
    <scope>NUCLEOTIDE SEQUENCE [LARGE SCALE GENOMIC DNA]</scope>
    <source>
        <strain evidence="1 2">Alt3</strain>
    </source>
</reference>